<sequence>MESITNTEPYRKIEHLSKLSEGEFLKYCSNNDIKPIIREYCSMLVRKISEKFGKPVEYSSIPNFLFERDLIDPSLYPQLKEMLLFVDNLENEPLPEIYYNLIRILETIEEAYEQIDLKFSKKRDKQ</sequence>
<name>A0A218NM64_9ARCH</name>
<accession>A0A218NM64</accession>
<evidence type="ECO:0000313" key="1">
    <source>
        <dbReference type="EMBL" id="ASI13551.1"/>
    </source>
</evidence>
<dbReference type="AlphaFoldDB" id="A0A218NM64"/>
<reference evidence="1 2" key="1">
    <citation type="journal article" date="2017" name="Nat. Commun.">
        <title>'ARMAN' archaea depend on association with euryarchaeal host in culture and in situ.</title>
        <authorList>
            <person name="Golyshina O."/>
            <person name="Toshchakov S."/>
            <person name="Makarova K."/>
            <person name="Gavrilov S."/>
            <person name="Korzhenkov A."/>
            <person name="La Cono V."/>
            <person name="Arcadi E."/>
            <person name="Nechitaylo T."/>
            <person name="Ferrer M."/>
            <person name="Kublanov I."/>
            <person name="Wolf Y."/>
            <person name="Yakimov M."/>
            <person name="Golyshin P."/>
            <person name="Slesarev A."/>
            <person name="Kozyavkin S."/>
        </authorList>
    </citation>
    <scope>NUCLEOTIDE SEQUENCE [LARGE SCALE GENOMIC DNA]</scope>
    <source>
        <strain evidence="1 2">Mia14</strain>
    </source>
</reference>
<organism evidence="1 2">
    <name type="scientific">Candidatus Mancarchaeum acidiphilum</name>
    <dbReference type="NCBI Taxonomy" id="1920749"/>
    <lineage>
        <taxon>Archaea</taxon>
        <taxon>Candidatus Micrarchaeota</taxon>
        <taxon>Candidatus Mancarchaeum</taxon>
    </lineage>
</organism>
<dbReference type="RefSeq" id="WP_088819716.1">
    <property type="nucleotide sequence ID" value="NZ_CP019964.1"/>
</dbReference>
<protein>
    <submittedName>
        <fullName evidence="1">Uncharacterized protein</fullName>
    </submittedName>
</protein>
<evidence type="ECO:0000313" key="2">
    <source>
        <dbReference type="Proteomes" id="UP000197679"/>
    </source>
</evidence>
<dbReference type="Proteomes" id="UP000197679">
    <property type="component" value="Chromosome"/>
</dbReference>
<proteinExistence type="predicted"/>
<dbReference type="EMBL" id="CP019964">
    <property type="protein sequence ID" value="ASI13551.1"/>
    <property type="molecule type" value="Genomic_DNA"/>
</dbReference>
<dbReference type="GeneID" id="33313775"/>
<keyword evidence="2" id="KW-1185">Reference proteome</keyword>
<gene>
    <name evidence="1" type="ORF">Mia14_0217</name>
</gene>
<dbReference type="KEGG" id="marh:Mia14_0217"/>